<protein>
    <submittedName>
        <fullName evidence="1">Uncharacterized protein</fullName>
    </submittedName>
</protein>
<gene>
    <name evidence="1" type="ORF">VP01_1770g1</name>
</gene>
<dbReference type="Proteomes" id="UP000037035">
    <property type="component" value="Unassembled WGS sequence"/>
</dbReference>
<organism evidence="1 2">
    <name type="scientific">Puccinia sorghi</name>
    <dbReference type="NCBI Taxonomy" id="27349"/>
    <lineage>
        <taxon>Eukaryota</taxon>
        <taxon>Fungi</taxon>
        <taxon>Dikarya</taxon>
        <taxon>Basidiomycota</taxon>
        <taxon>Pucciniomycotina</taxon>
        <taxon>Pucciniomycetes</taxon>
        <taxon>Pucciniales</taxon>
        <taxon>Pucciniaceae</taxon>
        <taxon>Puccinia</taxon>
    </lineage>
</organism>
<name>A0A0L6VGL8_9BASI</name>
<accession>A0A0L6VGL8</accession>
<dbReference type="EMBL" id="LAVV01006582">
    <property type="protein sequence ID" value="KNZ59265.1"/>
    <property type="molecule type" value="Genomic_DNA"/>
</dbReference>
<dbReference type="AlphaFoldDB" id="A0A0L6VGL8"/>
<evidence type="ECO:0000313" key="1">
    <source>
        <dbReference type="EMBL" id="KNZ59265.1"/>
    </source>
</evidence>
<evidence type="ECO:0000313" key="2">
    <source>
        <dbReference type="Proteomes" id="UP000037035"/>
    </source>
</evidence>
<sequence>MSGLPLVIPSGSCGECRSSYASKIVALKIKFSTPFQLTANRPVIRINQRMQMCRQDHQLSWSNKAVLTIFETPQEDVWDCTLLHDMCDMQVPSLTSSPCRLHISQNHSFGTTEIHNSATITIWFTTSLSASTTINTKARINTPPPHPRWNSFVVPWCPSIRALESLAAGSNVVFHGVVLLFCPKKEGCTLGSRVQKMDWKHGPAEDGLDTIGPHLPTAPNKNVAQCRHTGICFEDFFLILISKKKSVYLDKTNSKFFEISFIINAYIYKHTSAPHSSTTCRDASRFPAASIFLHKCSSLQSCWGWVAQTRFLAGIVKSQFCRQKSEVAPHHFLRYMLQYILPVINRRTKHIYNHSGRRHRYAVNLVNCIVRQARADGSTCPQWYYGGDQYNVDLFLSTSSDRSMAGISITMSDCRTSVFTGGHFSFCCMGILCTFFALEIGSTVEQMVFVPILTYIHIRKTSELTFALNDLLLRITNEARHPKACPTAHARPELAWLSAYKNPIALGSMSNIYSPSTSLSPTSVHKTLTPLSNSRMNFNASVLMALVLSLGAFLGSCMFLDTSMLVAANPLPHIIPDERKCHGVLNCNNANLGLGNLVNVGDIPIKAIIPMSVRLQFYVHYYFGNRCSPRIPLPLVSFTFLAETSCALRLVVRPESQQHFIHTCFSLYSAGCHSNGQPYQWAASQPLEACQSILVSVICASLTTSAPSNIFTLRDDDKFHVICTRETYRNFESGESAAPKVARLVLLVHWKSLTYSRGTHGCVRVIRGQGADEPRYIHPMSLISASALVTGTHIMLRDKHCRRGLRSVSKILLSSRLRAHDPGSQRAGLPGAHRQLPRSFIAHTITGARQLQSMACTHFAKYHPSTHLLIIHTDNSTRLRDSTASSHQDHPRYSESLTAVRYTFSLRVRNTLHKSLAGFPQIRNIYIFLVFPVCPKLGLL</sequence>
<dbReference type="VEuPathDB" id="FungiDB:VP01_1770g1"/>
<comment type="caution">
    <text evidence="1">The sequence shown here is derived from an EMBL/GenBank/DDBJ whole genome shotgun (WGS) entry which is preliminary data.</text>
</comment>
<keyword evidence="2" id="KW-1185">Reference proteome</keyword>
<reference evidence="1 2" key="1">
    <citation type="submission" date="2015-08" db="EMBL/GenBank/DDBJ databases">
        <title>Next Generation Sequencing and Analysis of the Genome of Puccinia sorghi L Schw, the Causal Agent of Maize Common Rust.</title>
        <authorList>
            <person name="Rochi L."/>
            <person name="Burguener G."/>
            <person name="Darino M."/>
            <person name="Turjanski A."/>
            <person name="Kreff E."/>
            <person name="Dieguez M.J."/>
            <person name="Sacco F."/>
        </authorList>
    </citation>
    <scope>NUCLEOTIDE SEQUENCE [LARGE SCALE GENOMIC DNA]</scope>
    <source>
        <strain evidence="1 2">RO10H11247</strain>
    </source>
</reference>
<proteinExistence type="predicted"/>